<keyword evidence="1" id="KW-0472">Membrane</keyword>
<keyword evidence="1" id="KW-0812">Transmembrane</keyword>
<organism evidence="2 3">
    <name type="scientific">Clostridium tetanomorphum</name>
    <dbReference type="NCBI Taxonomy" id="1553"/>
    <lineage>
        <taxon>Bacteria</taxon>
        <taxon>Bacillati</taxon>
        <taxon>Bacillota</taxon>
        <taxon>Clostridia</taxon>
        <taxon>Eubacteriales</taxon>
        <taxon>Clostridiaceae</taxon>
        <taxon>Clostridium</taxon>
    </lineage>
</organism>
<dbReference type="EMBL" id="JAAZWO010000007">
    <property type="protein sequence ID" value="MBC2397666.1"/>
    <property type="molecule type" value="Genomic_DNA"/>
</dbReference>
<name>A0A923EAF3_CLOTT</name>
<evidence type="ECO:0000313" key="3">
    <source>
        <dbReference type="Proteomes" id="UP000563151"/>
    </source>
</evidence>
<reference evidence="2 3" key="1">
    <citation type="submission" date="2020-04" db="EMBL/GenBank/DDBJ databases">
        <title>Genomic insights into acetone-butanol-ethanol (ABE) fermentation by sequencing solventogenic clostridia strains.</title>
        <authorList>
            <person name="Brown S."/>
        </authorList>
    </citation>
    <scope>NUCLEOTIDE SEQUENCE [LARGE SCALE GENOMIC DNA]</scope>
    <source>
        <strain evidence="2 3">DJ011</strain>
    </source>
</reference>
<protein>
    <submittedName>
        <fullName evidence="2">Conjugal transfer protein TraX</fullName>
    </submittedName>
</protein>
<gene>
    <name evidence="2" type="ORF">HGG79_07745</name>
</gene>
<dbReference type="RefSeq" id="WP_035148212.1">
    <property type="nucleotide sequence ID" value="NZ_JAAZWO010000007.1"/>
</dbReference>
<dbReference type="Pfam" id="PF05857">
    <property type="entry name" value="TraX"/>
    <property type="match status" value="1"/>
</dbReference>
<keyword evidence="3" id="KW-1185">Reference proteome</keyword>
<evidence type="ECO:0000313" key="2">
    <source>
        <dbReference type="EMBL" id="MBC2397666.1"/>
    </source>
</evidence>
<feature type="transmembrane region" description="Helical" evidence="1">
    <location>
        <begin position="32"/>
        <end position="49"/>
    </location>
</feature>
<dbReference type="AlphaFoldDB" id="A0A923EAF3"/>
<comment type="caution">
    <text evidence="2">The sequence shown here is derived from an EMBL/GenBank/DDBJ whole genome shotgun (WGS) entry which is preliminary data.</text>
</comment>
<feature type="transmembrane region" description="Helical" evidence="1">
    <location>
        <begin position="149"/>
        <end position="167"/>
    </location>
</feature>
<feature type="transmembrane region" description="Helical" evidence="1">
    <location>
        <begin position="110"/>
        <end position="137"/>
    </location>
</feature>
<feature type="transmembrane region" description="Helical" evidence="1">
    <location>
        <begin position="202"/>
        <end position="218"/>
    </location>
</feature>
<feature type="transmembrane region" description="Helical" evidence="1">
    <location>
        <begin position="82"/>
        <end position="98"/>
    </location>
</feature>
<proteinExistence type="predicted"/>
<evidence type="ECO:0000256" key="1">
    <source>
        <dbReference type="SAM" id="Phobius"/>
    </source>
</evidence>
<dbReference type="InterPro" id="IPR008875">
    <property type="entry name" value="TraX"/>
</dbReference>
<sequence>MSSFQLKTLACIFMLIDHMGTIIFPQYILFRIIGRLAFPIFAWMITIGYEHTTNPINYMKRLGVFAVISQVPFSLAFGYKELNIFFTLFLGFINIYYYNKIEERKKRIFILIVFIILSTILNTDYSAYGILTIFFFYKYRDDFKEMVKYQGILNIYLVASCALVLFLNRKAINLDIFLQTVSLTSLFLIKKYNGQKGKNIKYAFYAFYPIHLIVLYVIKNKWL</sequence>
<accession>A0A923EAF3</accession>
<keyword evidence="1" id="KW-1133">Transmembrane helix</keyword>
<dbReference type="Proteomes" id="UP000563151">
    <property type="component" value="Unassembled WGS sequence"/>
</dbReference>